<organism evidence="4 5">
    <name type="scientific">Edaphosphingomonas fennica</name>
    <dbReference type="NCBI Taxonomy" id="114404"/>
    <lineage>
        <taxon>Bacteria</taxon>
        <taxon>Pseudomonadati</taxon>
        <taxon>Pseudomonadota</taxon>
        <taxon>Alphaproteobacteria</taxon>
        <taxon>Sphingomonadales</taxon>
        <taxon>Rhizorhabdaceae</taxon>
        <taxon>Edaphosphingomonas</taxon>
    </lineage>
</organism>
<evidence type="ECO:0000256" key="3">
    <source>
        <dbReference type="SAM" id="MobiDB-lite"/>
    </source>
</evidence>
<feature type="region of interest" description="Disordered" evidence="3">
    <location>
        <begin position="580"/>
        <end position="601"/>
    </location>
</feature>
<dbReference type="Proteomes" id="UP000241206">
    <property type="component" value="Unassembled WGS sequence"/>
</dbReference>
<dbReference type="InterPro" id="IPR051012">
    <property type="entry name" value="CellSynth/LPSAsmb/PSIAsmb"/>
</dbReference>
<dbReference type="EMBL" id="PHHF01000018">
    <property type="protein sequence ID" value="PTD26119.1"/>
    <property type="molecule type" value="Genomic_DNA"/>
</dbReference>
<evidence type="ECO:0000313" key="4">
    <source>
        <dbReference type="EMBL" id="PTD26119.1"/>
    </source>
</evidence>
<proteinExistence type="predicted"/>
<dbReference type="InterPro" id="IPR019734">
    <property type="entry name" value="TPR_rpt"/>
</dbReference>
<dbReference type="PANTHER" id="PTHR45586">
    <property type="entry name" value="TPR REPEAT-CONTAINING PROTEIN PA4667"/>
    <property type="match status" value="1"/>
</dbReference>
<evidence type="ECO:0000256" key="1">
    <source>
        <dbReference type="ARBA" id="ARBA00022737"/>
    </source>
</evidence>
<protein>
    <submittedName>
        <fullName evidence="4">Uncharacterized protein</fullName>
    </submittedName>
</protein>
<dbReference type="Pfam" id="PF14559">
    <property type="entry name" value="TPR_19"/>
    <property type="match status" value="1"/>
</dbReference>
<dbReference type="PANTHER" id="PTHR45586:SF14">
    <property type="entry name" value="TETRATRICOPEPTIDE TPR_2 REPEAT PROTEIN"/>
    <property type="match status" value="1"/>
</dbReference>
<dbReference type="SMART" id="SM00028">
    <property type="entry name" value="TPR"/>
    <property type="match status" value="4"/>
</dbReference>
<gene>
    <name evidence="4" type="ORF">CV103_03675</name>
</gene>
<comment type="caution">
    <text evidence="4">The sequence shown here is derived from an EMBL/GenBank/DDBJ whole genome shotgun (WGS) entry which is preliminary data.</text>
</comment>
<evidence type="ECO:0000313" key="5">
    <source>
        <dbReference type="Proteomes" id="UP000241206"/>
    </source>
</evidence>
<reference evidence="4 5" key="1">
    <citation type="submission" date="2017-11" db="EMBL/GenBank/DDBJ databases">
        <title>Sphingomonas oleivorans sp. nov., isolated from oil-contaminated soil.</title>
        <authorList>
            <person name="Wang L."/>
            <person name="Chen L."/>
        </authorList>
    </citation>
    <scope>NUCLEOTIDE SEQUENCE [LARGE SCALE GENOMIC DNA]</scope>
    <source>
        <strain evidence="4 5">K101</strain>
    </source>
</reference>
<keyword evidence="2" id="KW-0802">TPR repeat</keyword>
<keyword evidence="5" id="KW-1185">Reference proteome</keyword>
<dbReference type="AlphaFoldDB" id="A0A2T4I670"/>
<dbReference type="Gene3D" id="1.25.40.10">
    <property type="entry name" value="Tetratricopeptide repeat domain"/>
    <property type="match status" value="2"/>
</dbReference>
<accession>A0A2T4I670</accession>
<keyword evidence="1" id="KW-0677">Repeat</keyword>
<dbReference type="SUPFAM" id="SSF48452">
    <property type="entry name" value="TPR-like"/>
    <property type="match status" value="2"/>
</dbReference>
<dbReference type="Pfam" id="PF13432">
    <property type="entry name" value="TPR_16"/>
    <property type="match status" value="1"/>
</dbReference>
<sequence>MRMLIGTTRSIIRFFARTGRSSICNTAKRPAGCPTDLRWTACGRKAARPSSCCPWTARDTRPSSERSMGRSPGSMTTWRLAGALALALALGGCGSPGERAAAAAARADQLFQAGDTWSAVTTIREALALRDDVASYWLLLARIEMARRNYAGAYAAYVRSLELEHGNQEALHAAAELAFAGGDTVAADKYADQLLALNAQNGRALLVKASVALKQGRLDDADGFISQVQALSPDDQGAQLLRARLLSVRNQNEEAVAILDKLAARNGDNAPTLVALLEIYRRTGDSANIEAVLARMAKLTPDNVDAQIDYARQLYRNGKNAEAFAVLDRVQQTKPADALLQARVADLWLDAGGDAVPAEAVARIAANGTPAMKVALARYLQARGRAAEAERILRPLAADDRITQANAEAHAIYAMTREAMGQREDALRRANAVLAFDATNSHALLLRARIRMAGKDLDGALADARLLQRDNPDLASTPIVLAEIYGLRQQDGLATGTFERALQDFPGNVDVLAAYVNYLISSNRRSQAMQVAETFTGRNPDLVPGWKIRADLCAGAHDADCIRTVAAALSKLKGGDAVMRGLPADPARESAGGEPARRRAA</sequence>
<evidence type="ECO:0000256" key="2">
    <source>
        <dbReference type="ARBA" id="ARBA00022803"/>
    </source>
</evidence>
<dbReference type="InterPro" id="IPR011990">
    <property type="entry name" value="TPR-like_helical_dom_sf"/>
</dbReference>
<name>A0A2T4I670_9SPHN</name>